<keyword evidence="1" id="KW-0472">Membrane</keyword>
<organism evidence="3 4">
    <name type="scientific">Flavobacterium endoglycinae</name>
    <dbReference type="NCBI Taxonomy" id="2816357"/>
    <lineage>
        <taxon>Bacteria</taxon>
        <taxon>Pseudomonadati</taxon>
        <taxon>Bacteroidota</taxon>
        <taxon>Flavobacteriia</taxon>
        <taxon>Flavobacteriales</taxon>
        <taxon>Flavobacteriaceae</taxon>
        <taxon>Flavobacterium</taxon>
    </lineage>
</organism>
<feature type="transmembrane region" description="Helical" evidence="1">
    <location>
        <begin position="331"/>
        <end position="349"/>
    </location>
</feature>
<reference evidence="3 4" key="1">
    <citation type="submission" date="2021-03" db="EMBL/GenBank/DDBJ databases">
        <title>Flavobacterium kribbensis sp. nov, an endophytic bacteria, isolated from soybean.</title>
        <authorList>
            <person name="Lee J."/>
            <person name="Seo J."/>
        </authorList>
    </citation>
    <scope>NUCLEOTIDE SEQUENCE [LARGE SCALE GENOMIC DNA]</scope>
    <source>
        <strain evidence="3 4">BB8</strain>
    </source>
</reference>
<dbReference type="Proteomes" id="UP000663440">
    <property type="component" value="Chromosome"/>
</dbReference>
<dbReference type="Pfam" id="PF19658">
    <property type="entry name" value="DUF6161"/>
    <property type="match status" value="1"/>
</dbReference>
<keyword evidence="4" id="KW-1185">Reference proteome</keyword>
<evidence type="ECO:0000313" key="4">
    <source>
        <dbReference type="Proteomes" id="UP000663440"/>
    </source>
</evidence>
<dbReference type="RefSeq" id="WP_207295756.1">
    <property type="nucleotide sequence ID" value="NZ_CP071448.1"/>
</dbReference>
<accession>A0ABX7QDR5</accession>
<evidence type="ECO:0000259" key="2">
    <source>
        <dbReference type="Pfam" id="PF19658"/>
    </source>
</evidence>
<evidence type="ECO:0000256" key="1">
    <source>
        <dbReference type="SAM" id="Phobius"/>
    </source>
</evidence>
<dbReference type="InterPro" id="IPR046159">
    <property type="entry name" value="DUF6161"/>
</dbReference>
<evidence type="ECO:0000313" key="3">
    <source>
        <dbReference type="EMBL" id="QSW88556.1"/>
    </source>
</evidence>
<dbReference type="EMBL" id="CP071448">
    <property type="protein sequence ID" value="QSW88556.1"/>
    <property type="molecule type" value="Genomic_DNA"/>
</dbReference>
<name>A0ABX7QDR5_9FLAO</name>
<feature type="transmembrane region" description="Helical" evidence="1">
    <location>
        <begin position="293"/>
        <end position="311"/>
    </location>
</feature>
<proteinExistence type="predicted"/>
<keyword evidence="1" id="KW-1133">Transmembrane helix</keyword>
<gene>
    <name evidence="3" type="ORF">J0383_20230</name>
</gene>
<sequence length="420" mass="49200">MKHSDFKKEYKSLSDDNIIRDQVYTIKIPKENFEGTYDLIGLHKFVEEQNENWNNFNFNNYFKDSTNFFSKLLLTIENVVLKKFVNPIEVNREINKILNTAKNTILLANSPKVIFLTNLNNKYPELFNGAFDGFTENIQSNNIVNKNYLKGLIASTNFEIADLDILSLKESEEISFSTIRNKYQQDNNDDRENFEELFNNSKQKSEDEIENLKNITIEWNETFSKNFSEWTDKVKTEISTSEKAAKRLLKKSLATKIELEQTYREQMKFQVPAEYWKQRATELNIEGHKFMRWLITLVIVGATMLFLLLWLTPEDMLESIFSKEPVRAIRWSIIFVTFISFLFFGIQAVKKAMFSSFHLARDAEEREKLTVFYLSLIKDSTITQEDRSLVLQSLFCRADTGMLKDDGNPTMPGIFDKIKS</sequence>
<feature type="domain" description="DUF6161" evidence="2">
    <location>
        <begin position="194"/>
        <end position="407"/>
    </location>
</feature>
<protein>
    <recommendedName>
        <fullName evidence="2">DUF6161 domain-containing protein</fullName>
    </recommendedName>
</protein>
<keyword evidence="1" id="KW-0812">Transmembrane</keyword>